<organism evidence="2">
    <name type="scientific">Tanacetum cinerariifolium</name>
    <name type="common">Dalmatian daisy</name>
    <name type="synonym">Chrysanthemum cinerariifolium</name>
    <dbReference type="NCBI Taxonomy" id="118510"/>
    <lineage>
        <taxon>Eukaryota</taxon>
        <taxon>Viridiplantae</taxon>
        <taxon>Streptophyta</taxon>
        <taxon>Embryophyta</taxon>
        <taxon>Tracheophyta</taxon>
        <taxon>Spermatophyta</taxon>
        <taxon>Magnoliopsida</taxon>
        <taxon>eudicotyledons</taxon>
        <taxon>Gunneridae</taxon>
        <taxon>Pentapetalae</taxon>
        <taxon>asterids</taxon>
        <taxon>campanulids</taxon>
        <taxon>Asterales</taxon>
        <taxon>Asteraceae</taxon>
        <taxon>Asteroideae</taxon>
        <taxon>Anthemideae</taxon>
        <taxon>Anthemidinae</taxon>
        <taxon>Tanacetum</taxon>
    </lineage>
</organism>
<feature type="region of interest" description="Disordered" evidence="1">
    <location>
        <begin position="86"/>
        <end position="122"/>
    </location>
</feature>
<feature type="compositionally biased region" description="Acidic residues" evidence="1">
    <location>
        <begin position="181"/>
        <end position="199"/>
    </location>
</feature>
<proteinExistence type="predicted"/>
<accession>A0A699J1G0</accession>
<sequence length="821" mass="93752">MYYPRFTKVIIHHFMSKDPSIPRRNKVNWHYVRDDFMFSTIKLVSIHQNTQQFGVLLPIELTNDEIRNSSAYKEYYAIATGEAAPKPKASVRRARSGSDTSITPSTAAVSPRLTASTKGKQTTKHAADAYLKLAVLVQLKELVLYQGFPIDGEDDNDEDDDGEKANDDEQEVVRDVKKDDAEESGDNDDEEGEGDEQESDKETRDEESFNPIPQTPEDSKDEGNDKEDQGLNVGGKDMLKKMRKMNSIEMSILTREGSSSVSSQFVTSMLNPTRDVGMESIFETTSRMDVQTPTSVAPLPITTPMMTSSTISTTKTISQAPILPTTVPSDIIQNLPSFGSLFRIDVRLRSLEENFSEVMQTNQFAGAVSAIPGIVQQYMDQRMNEAVKVVIQIQSDRLREEAQSENDKFFRTVDENIKKIIKEHVKEQVKVQVSKMLPRIKKAVNEQLEAKVLPRSSHSSMTSYDVAADLSEKELKNILIEKIGGNKSIQRSNEQRNLYKALAEAYESDKIILDTYGETVTLKRRRDDDEDKDEEPSAGLDQRSKRRREGKEPESASALLETATRSAGRVDTLTPELLAGPTYELMKGLCKSLIELEYHLKEVYKATIDQLDWVNPERSTEVVVLFHLSTSSTTTSNIFMEDYVDTGINRLRQACPLGVSYWGRKCQQFYGFAINRESACDVYSKKRIIAVTKLNIVEWHSYKHLDWITVRRDDDKLYKFKEGFIYQNKDKKNRLMQIDELYKLSDRTLIDVRTALDDCLKGIRMRYLPQTIWRKSDKDRAAAMIQAIDKRLKTRRIMRSLERFVGGRLYEGDFRMLQRTI</sequence>
<feature type="compositionally biased region" description="Basic and acidic residues" evidence="1">
    <location>
        <begin position="163"/>
        <end position="180"/>
    </location>
</feature>
<reference evidence="2" key="1">
    <citation type="journal article" date="2019" name="Sci. Rep.">
        <title>Draft genome of Tanacetum cinerariifolium, the natural source of mosquito coil.</title>
        <authorList>
            <person name="Yamashiro T."/>
            <person name="Shiraishi A."/>
            <person name="Satake H."/>
            <person name="Nakayama K."/>
        </authorList>
    </citation>
    <scope>NUCLEOTIDE SEQUENCE</scope>
</reference>
<evidence type="ECO:0000313" key="2">
    <source>
        <dbReference type="EMBL" id="GFA04024.1"/>
    </source>
</evidence>
<feature type="compositionally biased region" description="Acidic residues" evidence="1">
    <location>
        <begin position="151"/>
        <end position="162"/>
    </location>
</feature>
<protein>
    <submittedName>
        <fullName evidence="2">Uncharacterized protein</fullName>
    </submittedName>
</protein>
<name>A0A699J1G0_TANCI</name>
<dbReference type="EMBL" id="BKCJ010359782">
    <property type="protein sequence ID" value="GFA04024.1"/>
    <property type="molecule type" value="Genomic_DNA"/>
</dbReference>
<feature type="region of interest" description="Disordered" evidence="1">
    <location>
        <begin position="150"/>
        <end position="239"/>
    </location>
</feature>
<feature type="compositionally biased region" description="Basic and acidic residues" evidence="1">
    <location>
        <begin position="217"/>
        <end position="229"/>
    </location>
</feature>
<comment type="caution">
    <text evidence="2">The sequence shown here is derived from an EMBL/GenBank/DDBJ whole genome shotgun (WGS) entry which is preliminary data.</text>
</comment>
<feature type="compositionally biased region" description="Polar residues" evidence="1">
    <location>
        <begin position="97"/>
        <end position="120"/>
    </location>
</feature>
<dbReference type="AlphaFoldDB" id="A0A699J1G0"/>
<evidence type="ECO:0000256" key="1">
    <source>
        <dbReference type="SAM" id="MobiDB-lite"/>
    </source>
</evidence>
<gene>
    <name evidence="2" type="ORF">Tci_575996</name>
</gene>
<feature type="region of interest" description="Disordered" evidence="1">
    <location>
        <begin position="524"/>
        <end position="565"/>
    </location>
</feature>